<dbReference type="Gene3D" id="3.20.20.450">
    <property type="entry name" value="EAL domain"/>
    <property type="match status" value="1"/>
</dbReference>
<dbReference type="InterPro" id="IPR001633">
    <property type="entry name" value="EAL_dom"/>
</dbReference>
<accession>A0A7W6RYF9</accession>
<dbReference type="AlphaFoldDB" id="A0A7W6RYF9"/>
<dbReference type="Pfam" id="PF00563">
    <property type="entry name" value="EAL"/>
    <property type="match status" value="1"/>
</dbReference>
<dbReference type="SUPFAM" id="SSF141868">
    <property type="entry name" value="EAL domain-like"/>
    <property type="match status" value="1"/>
</dbReference>
<keyword evidence="3" id="KW-1185">Reference proteome</keyword>
<dbReference type="EMBL" id="JACIGI010000006">
    <property type="protein sequence ID" value="MBB4285386.1"/>
    <property type="molecule type" value="Genomic_DNA"/>
</dbReference>
<dbReference type="InterPro" id="IPR050706">
    <property type="entry name" value="Cyclic-di-GMP_PDE-like"/>
</dbReference>
<gene>
    <name evidence="2" type="ORF">GGD88_001103</name>
</gene>
<comment type="caution">
    <text evidence="2">The sequence shown here is derived from an EMBL/GenBank/DDBJ whole genome shotgun (WGS) entry which is preliminary data.</text>
</comment>
<dbReference type="PROSITE" id="PS50883">
    <property type="entry name" value="EAL"/>
    <property type="match status" value="1"/>
</dbReference>
<reference evidence="2 3" key="1">
    <citation type="submission" date="2020-08" db="EMBL/GenBank/DDBJ databases">
        <title>Genome sequencing of Purple Non-Sulfur Bacteria from various extreme environments.</title>
        <authorList>
            <person name="Mayer M."/>
        </authorList>
    </citation>
    <scope>NUCLEOTIDE SEQUENCE [LARGE SCALE GENOMIC DNA]</scope>
    <source>
        <strain evidence="2 3">JA135</strain>
    </source>
</reference>
<dbReference type="PANTHER" id="PTHR33121">
    <property type="entry name" value="CYCLIC DI-GMP PHOSPHODIESTERASE PDEF"/>
    <property type="match status" value="1"/>
</dbReference>
<protein>
    <submittedName>
        <fullName evidence="2">EAL domain-containing protein (Putative c-di-GMP-specific phosphodiesterase class I)</fullName>
    </submittedName>
</protein>
<dbReference type="RefSeq" id="WP_184432511.1">
    <property type="nucleotide sequence ID" value="NZ_JACIGI010000006.1"/>
</dbReference>
<dbReference type="CDD" id="cd01948">
    <property type="entry name" value="EAL"/>
    <property type="match status" value="1"/>
</dbReference>
<dbReference type="SMART" id="SM00052">
    <property type="entry name" value="EAL"/>
    <property type="match status" value="1"/>
</dbReference>
<dbReference type="InterPro" id="IPR035919">
    <property type="entry name" value="EAL_sf"/>
</dbReference>
<evidence type="ECO:0000313" key="2">
    <source>
        <dbReference type="EMBL" id="MBB4285386.1"/>
    </source>
</evidence>
<organism evidence="2 3">
    <name type="scientific">Roseospira goensis</name>
    <dbReference type="NCBI Taxonomy" id="391922"/>
    <lineage>
        <taxon>Bacteria</taxon>
        <taxon>Pseudomonadati</taxon>
        <taxon>Pseudomonadota</taxon>
        <taxon>Alphaproteobacteria</taxon>
        <taxon>Rhodospirillales</taxon>
        <taxon>Rhodospirillaceae</taxon>
        <taxon>Roseospira</taxon>
    </lineage>
</organism>
<dbReference type="GO" id="GO:0071111">
    <property type="term" value="F:cyclic-guanylate-specific phosphodiesterase activity"/>
    <property type="evidence" value="ECO:0007669"/>
    <property type="project" value="InterPro"/>
</dbReference>
<dbReference type="Proteomes" id="UP000555728">
    <property type="component" value="Unassembled WGS sequence"/>
</dbReference>
<proteinExistence type="predicted"/>
<dbReference type="PANTHER" id="PTHR33121:SF15">
    <property type="entry name" value="BLUE LIGHT- AND TEMPERATURE-REGULATED ANTIREPRESSOR BLUF"/>
    <property type="match status" value="1"/>
</dbReference>
<name>A0A7W6RYF9_9PROT</name>
<feature type="domain" description="EAL" evidence="1">
    <location>
        <begin position="109"/>
        <end position="356"/>
    </location>
</feature>
<evidence type="ECO:0000259" key="1">
    <source>
        <dbReference type="PROSITE" id="PS50883"/>
    </source>
</evidence>
<sequence>MNQGDCPRCGRVPEAPSGAGRLFIWPPLGHTAGKLRSALRDHGFELGDGAEADAVVVLVPAATHGLLSNLLHEVLTRAEARDSRVLFMADGAVPGLADMGRVDRVETYVARGQSGWLLALMREQRVKTLFQPIFHAAEPTRVFAHECLLRGVDESGADIPPGIMFDIAGRADLIFPLDRLARTTAVANAAAARAAGHIFINFTPAAVYDPANCLRTTLAAVEAAGVSRDRVVFEVIETERIGDAHHLARVLAFYRDAGFQVALDDLGGGFAGLGLLPSLRPDFVKLDRAMVDGVHADRVKAIIIERLVQMAHDLGIRVIAEGIESEADLAWLQRHAVDYVQGFLLARPAPAPILTD</sequence>
<evidence type="ECO:0000313" key="3">
    <source>
        <dbReference type="Proteomes" id="UP000555728"/>
    </source>
</evidence>